<accession>A0A9X3KJN7</accession>
<keyword evidence="3" id="KW-1185">Reference proteome</keyword>
<name>A0A9X3KJN7_9HYPH</name>
<dbReference type="RefSeq" id="WP_269832539.1">
    <property type="nucleotide sequence ID" value="NZ_JAPZLT010000014.1"/>
</dbReference>
<comment type="caution">
    <text evidence="2">The sequence shown here is derived from an EMBL/GenBank/DDBJ whole genome shotgun (WGS) entry which is preliminary data.</text>
</comment>
<dbReference type="Proteomes" id="UP001151309">
    <property type="component" value="Unassembled WGS sequence"/>
</dbReference>
<evidence type="ECO:0000313" key="3">
    <source>
        <dbReference type="Proteomes" id="UP001151309"/>
    </source>
</evidence>
<reference evidence="2" key="1">
    <citation type="submission" date="2022-12" db="EMBL/GenBank/DDBJ databases">
        <title>Draft genome sequences of 22 rhizogenic Agrobacterium biovar 1 strains, the causative agent of hairy root disease.</title>
        <authorList>
            <person name="Kim N."/>
            <person name="Vargas P."/>
            <person name="Rediers H."/>
        </authorList>
    </citation>
    <scope>NUCLEOTIDE SEQUENCE</scope>
    <source>
        <strain evidence="2">ST07.17.026</strain>
    </source>
</reference>
<dbReference type="InterPro" id="IPR012334">
    <property type="entry name" value="Pectin_lyas_fold"/>
</dbReference>
<dbReference type="AlphaFoldDB" id="A0A9X3KJN7"/>
<organism evidence="2 3">
    <name type="scientific">Agrobacterium leguminum</name>
    <dbReference type="NCBI Taxonomy" id="2792015"/>
    <lineage>
        <taxon>Bacteria</taxon>
        <taxon>Pseudomonadati</taxon>
        <taxon>Pseudomonadota</taxon>
        <taxon>Alphaproteobacteria</taxon>
        <taxon>Hyphomicrobiales</taxon>
        <taxon>Rhizobiaceae</taxon>
        <taxon>Rhizobium/Agrobacterium group</taxon>
        <taxon>Agrobacterium</taxon>
    </lineage>
</organism>
<dbReference type="InterPro" id="IPR011990">
    <property type="entry name" value="TPR-like_helical_dom_sf"/>
</dbReference>
<dbReference type="SUPFAM" id="SSF51126">
    <property type="entry name" value="Pectin lyase-like"/>
    <property type="match status" value="1"/>
</dbReference>
<evidence type="ECO:0000313" key="2">
    <source>
        <dbReference type="EMBL" id="MCZ7911867.1"/>
    </source>
</evidence>
<dbReference type="SMART" id="SM00710">
    <property type="entry name" value="PbH1"/>
    <property type="match status" value="6"/>
</dbReference>
<dbReference type="EMBL" id="JAPZLT010000014">
    <property type="protein sequence ID" value="MCZ7911867.1"/>
    <property type="molecule type" value="Genomic_DNA"/>
</dbReference>
<evidence type="ECO:0000259" key="1">
    <source>
        <dbReference type="Pfam" id="PF13229"/>
    </source>
</evidence>
<sequence>MMTRDIIHLSSSNCRWLPKTGSTLVSLRVAALSICIVFPTGHWPVASSVAFAQQSPATPSSALGKAEAAMSDITANVLKADGATDARQRLAFLDAAHAGVTQLKSWVAADSVEAKAALSTLASTGIDADSLVSASISALQEQMKGRIADPEQRTEMRVRTMELIEALSLPELQVAALGGYAVLVAKSDKPNAISLMEKAAERVDLINDETAKNAALNTLAQTATIIEPKLSSALADKAISRMWPTRMRGYARYDLALRILAGKQIDGKPVSVAATDAIVAQSAGALKKDDLESALLWTLAINPEDSEARKKAVDNVADLALSEGKLEWMPVLATSLADNSDQEDLIEKIVKQRIEAGRGLDAAKLAEYLPESALRAELDFMLATVFAKNDLAKMADASYAKGNTVLAGLSGPERGVAVVAAAESAISLARLDDALALVHELRATKDGGNTIANLAKSLADADRLKDAEALLPFLHGGNDRDKAVAGIARVKAREGDIAAAKSALETIANSRDKGRVQSELARTLAKKGETDDAKSVALSIQDTEFRIEALLRLASVANDNKGNGDFDVLVGEAVKVAAGEDKKDSRDKGYLKIVEVLTDARKTDAAKQLIDRIADEKIKARAASMIGKRAALDGFGSEALTYLASFAGAADDETLKADVLVAAAANPAMLKFASVQSSTLKDHMLRVRTARAIAEANFRSLDVRNLGWGKGSPADYMAMQQASKLEAAAEATPAAAFSDGRLTLARQEGRMSLPETYTYSDISVGAGMVRGNVPLPQPGHAAVTLANLSPYSEKFMEDLAAGNTGLSFAAEAQGIPYPRIIVIQSGVYTLGSLASELNAGDGFPLVTRENDVVTLRAPVLVAEGATLILSGQEAATYRLSATAGSFISVAGTLYVQDTTVTSWDEATGTPRYSDKEKRHVFRPYIIGWSNSRLMIGGSVLDSLGYAAPKSFGLAFSAGPKTVAQRITGARAPTGIVVDNFFHNFEYGFYSYEADDVSLVGNEYRDNVLYAIDPHDRSHRLLIALNTTYDTKAKHGIIVSREVNFSWIVGNVSHTNAGSGFMIDRNSVDNFVYANVAFDNKQDGLTLFESSCNLAVGNRFFDNKRAGIKIRNSWDVGVHENILENNAQDAIHGYISNLRASPANALRDFEFDPYLPLTTFAASGNRIHGNGGGIKVDGTSGFSLSGNDYLNQVGRLIDGDGRAMEGHMLRFNERESVLITSTVCRPKRPEAYNCRFRDAGFFNGDGQSAIFAEDALTDTCTNVSNSVQYENFNGTGGRS</sequence>
<protein>
    <submittedName>
        <fullName evidence="2">Right-handed parallel beta-helix repeat-containing protein</fullName>
    </submittedName>
</protein>
<dbReference type="InterPro" id="IPR039448">
    <property type="entry name" value="Beta_helix"/>
</dbReference>
<dbReference type="Pfam" id="PF13229">
    <property type="entry name" value="Beta_helix"/>
    <property type="match status" value="1"/>
</dbReference>
<gene>
    <name evidence="2" type="ORF">O9X94_21300</name>
</gene>
<dbReference type="InterPro" id="IPR006626">
    <property type="entry name" value="PbH1"/>
</dbReference>
<dbReference type="InterPro" id="IPR011050">
    <property type="entry name" value="Pectin_lyase_fold/virulence"/>
</dbReference>
<dbReference type="Gene3D" id="2.160.20.10">
    <property type="entry name" value="Single-stranded right-handed beta-helix, Pectin lyase-like"/>
    <property type="match status" value="1"/>
</dbReference>
<feature type="domain" description="Right handed beta helix" evidence="1">
    <location>
        <begin position="987"/>
        <end position="1131"/>
    </location>
</feature>
<dbReference type="Gene3D" id="1.25.40.10">
    <property type="entry name" value="Tetratricopeptide repeat domain"/>
    <property type="match status" value="1"/>
</dbReference>
<proteinExistence type="predicted"/>